<dbReference type="AlphaFoldDB" id="A0A4S2HES4"/>
<sequence length="470" mass="49228">MMQTLLTGLAALVWAAMSSASAQEPPDGLDPVAPFLAFETGPVLIERTALIDGTDGPVRRGMSVLIENGRIAGAAPDGTIDAPASVRRIDGAGATLIPGLIGAHDHTHMPGAPLLQRAASRLYLAGGVTTIRTVGAASPIADLAMAEAAETGRAAAPRVSTSSPYVSGPGDAPVMVQPASEEEARAFVRRWAETGVDWIKLYRRVEPDIARAVIDEAHAQGLRVAGHLCSLTFAEAADMGIDTIEHGLVSASDFLTGKPEGECIGGSVGNMEHVDPDGDAARAVYGAMIGNGTALVSTLTIVESRFAHRYQGEERVVRYLAPAFRETYEARQVALRDVASTSEPSAAFDNAMRFERAFHEAGGLLAAGVDPGRHNLPGFGNQRNYALFLEAGFAPEEAIQVMTLNGAHIIGRQDELGSVEAGKFADLVLLDGDLISDPGAITRPRLVFLGGRAFDPDALLSGLEGRVGLQ</sequence>
<reference evidence="3 4" key="1">
    <citation type="journal article" date="2013" name="Int. J. Syst. Evol. Microbiol.">
        <title>Marinicauda pacifica gen. nov., sp. nov., a prosthecate alphaproteobacterium of the family Hyphomonadaceae isolated from deep seawater.</title>
        <authorList>
            <person name="Zhang X.Y."/>
            <person name="Li G.W."/>
            <person name="Wang C.S."/>
            <person name="Zhang Y.J."/>
            <person name="Xu X.W."/>
            <person name="Li H."/>
            <person name="Liu A."/>
            <person name="Liu C."/>
            <person name="Xie B.B."/>
            <person name="Qin Q.L."/>
            <person name="Xu Z."/>
            <person name="Chen X.L."/>
            <person name="Zhou B.C."/>
            <person name="Zhang Y.Z."/>
        </authorList>
    </citation>
    <scope>NUCLEOTIDE SEQUENCE [LARGE SCALE GENOMIC DNA]</scope>
    <source>
        <strain evidence="3 4">P-1 km-3</strain>
    </source>
</reference>
<keyword evidence="3" id="KW-0378">Hydrolase</keyword>
<evidence type="ECO:0000256" key="1">
    <source>
        <dbReference type="SAM" id="SignalP"/>
    </source>
</evidence>
<dbReference type="EMBL" id="SRXV01000001">
    <property type="protein sequence ID" value="TGY94564.1"/>
    <property type="molecule type" value="Genomic_DNA"/>
</dbReference>
<dbReference type="OrthoDB" id="9765769at2"/>
<dbReference type="GO" id="GO:0016810">
    <property type="term" value="F:hydrolase activity, acting on carbon-nitrogen (but not peptide) bonds"/>
    <property type="evidence" value="ECO:0007669"/>
    <property type="project" value="InterPro"/>
</dbReference>
<dbReference type="Pfam" id="PF01979">
    <property type="entry name" value="Amidohydro_1"/>
    <property type="match status" value="1"/>
</dbReference>
<evidence type="ECO:0000313" key="4">
    <source>
        <dbReference type="Proteomes" id="UP000305451"/>
    </source>
</evidence>
<dbReference type="PANTHER" id="PTHR43135:SF3">
    <property type="entry name" value="ALPHA-D-RIBOSE 1-METHYLPHOSPHONATE 5-TRIPHOSPHATE DIPHOSPHATASE"/>
    <property type="match status" value="1"/>
</dbReference>
<dbReference type="InterPro" id="IPR032466">
    <property type="entry name" value="Metal_Hydrolase"/>
</dbReference>
<dbReference type="Gene3D" id="2.30.40.10">
    <property type="entry name" value="Urease, subunit C, domain 1"/>
    <property type="match status" value="1"/>
</dbReference>
<proteinExistence type="predicted"/>
<keyword evidence="1" id="KW-0732">Signal</keyword>
<dbReference type="SUPFAM" id="SSF51556">
    <property type="entry name" value="Metallo-dependent hydrolases"/>
    <property type="match status" value="1"/>
</dbReference>
<dbReference type="InterPro" id="IPR011059">
    <property type="entry name" value="Metal-dep_hydrolase_composite"/>
</dbReference>
<dbReference type="Proteomes" id="UP000305451">
    <property type="component" value="Unassembled WGS sequence"/>
</dbReference>
<feature type="signal peptide" evidence="1">
    <location>
        <begin position="1"/>
        <end position="22"/>
    </location>
</feature>
<dbReference type="PANTHER" id="PTHR43135">
    <property type="entry name" value="ALPHA-D-RIBOSE 1-METHYLPHOSPHONATE 5-TRIPHOSPHATE DIPHOSPHATASE"/>
    <property type="match status" value="1"/>
</dbReference>
<feature type="domain" description="Amidohydrolase-related" evidence="2">
    <location>
        <begin position="96"/>
        <end position="451"/>
    </location>
</feature>
<dbReference type="InterPro" id="IPR051781">
    <property type="entry name" value="Metallo-dep_Hydrolase"/>
</dbReference>
<dbReference type="Gene3D" id="1.20.58.520">
    <property type="entry name" value="Amidohydrolase"/>
    <property type="match status" value="1"/>
</dbReference>
<dbReference type="RefSeq" id="WP_135943761.1">
    <property type="nucleotide sequence ID" value="NZ_BMEI01000001.1"/>
</dbReference>
<keyword evidence="4" id="KW-1185">Reference proteome</keyword>
<feature type="chain" id="PRO_5020985810" evidence="1">
    <location>
        <begin position="23"/>
        <end position="470"/>
    </location>
</feature>
<comment type="caution">
    <text evidence="3">The sequence shown here is derived from an EMBL/GenBank/DDBJ whole genome shotgun (WGS) entry which is preliminary data.</text>
</comment>
<dbReference type="Gene3D" id="3.30.110.90">
    <property type="entry name" value="Amidohydrolase"/>
    <property type="match status" value="1"/>
</dbReference>
<dbReference type="InterPro" id="IPR006680">
    <property type="entry name" value="Amidohydro-rel"/>
</dbReference>
<accession>A0A4S2HES4</accession>
<dbReference type="Gene3D" id="3.40.50.10910">
    <property type="entry name" value="Amidohydrolase"/>
    <property type="match status" value="1"/>
</dbReference>
<protein>
    <submittedName>
        <fullName evidence="3">Amidohydrolase</fullName>
    </submittedName>
</protein>
<organism evidence="3 4">
    <name type="scientific">Marinicauda pacifica</name>
    <dbReference type="NCBI Taxonomy" id="1133559"/>
    <lineage>
        <taxon>Bacteria</taxon>
        <taxon>Pseudomonadati</taxon>
        <taxon>Pseudomonadota</taxon>
        <taxon>Alphaproteobacteria</taxon>
        <taxon>Maricaulales</taxon>
        <taxon>Maricaulaceae</taxon>
        <taxon>Marinicauda</taxon>
    </lineage>
</organism>
<dbReference type="SUPFAM" id="SSF51338">
    <property type="entry name" value="Composite domain of metallo-dependent hydrolases"/>
    <property type="match status" value="1"/>
</dbReference>
<gene>
    <name evidence="3" type="ORF">E5162_04630</name>
</gene>
<evidence type="ECO:0000259" key="2">
    <source>
        <dbReference type="Pfam" id="PF01979"/>
    </source>
</evidence>
<name>A0A4S2HES4_9PROT</name>
<evidence type="ECO:0000313" key="3">
    <source>
        <dbReference type="EMBL" id="TGY94564.1"/>
    </source>
</evidence>